<dbReference type="InterPro" id="IPR013783">
    <property type="entry name" value="Ig-like_fold"/>
</dbReference>
<evidence type="ECO:0000313" key="3">
    <source>
        <dbReference type="Proteomes" id="UP000566440"/>
    </source>
</evidence>
<feature type="domain" description="Ig-like" evidence="1">
    <location>
        <begin position="1"/>
        <end position="89"/>
    </location>
</feature>
<dbReference type="InterPro" id="IPR036179">
    <property type="entry name" value="Ig-like_dom_sf"/>
</dbReference>
<dbReference type="Gene3D" id="2.60.40.10">
    <property type="entry name" value="Immunoglobulins"/>
    <property type="match status" value="1"/>
</dbReference>
<dbReference type="InterPro" id="IPR003006">
    <property type="entry name" value="Ig/MHC_CS"/>
</dbReference>
<dbReference type="Pfam" id="PF07654">
    <property type="entry name" value="C1-set"/>
    <property type="match status" value="1"/>
</dbReference>
<dbReference type="EMBL" id="VWZX01011349">
    <property type="protein sequence ID" value="NXI48482.1"/>
    <property type="molecule type" value="Genomic_DNA"/>
</dbReference>
<dbReference type="SUPFAM" id="SSF48726">
    <property type="entry name" value="Immunoglobulin"/>
    <property type="match status" value="1"/>
</dbReference>
<protein>
    <submittedName>
        <fullName evidence="2">HB2L protein</fullName>
    </submittedName>
</protein>
<gene>
    <name evidence="2" type="primary">Hb2l_2</name>
    <name evidence="2" type="ORF">GALDEA_R10110</name>
</gene>
<dbReference type="OrthoDB" id="9940220at2759"/>
<evidence type="ECO:0000313" key="2">
    <source>
        <dbReference type="EMBL" id="NXI48482.1"/>
    </source>
</evidence>
<dbReference type="InterPro" id="IPR003597">
    <property type="entry name" value="Ig_C1-set"/>
</dbReference>
<dbReference type="PANTHER" id="PTHR19944:SF99">
    <property type="entry name" value="HLA CLASS II HISTOCOMPATIBILITY ANTIGEN, DRB1 BETA CHAIN"/>
    <property type="match status" value="1"/>
</dbReference>
<dbReference type="SMART" id="SM00407">
    <property type="entry name" value="IGc1"/>
    <property type="match status" value="1"/>
</dbReference>
<dbReference type="PANTHER" id="PTHR19944">
    <property type="entry name" value="MHC CLASS II-RELATED"/>
    <property type="match status" value="1"/>
</dbReference>
<dbReference type="InterPro" id="IPR050160">
    <property type="entry name" value="MHC/Immunoglobulin"/>
</dbReference>
<dbReference type="InterPro" id="IPR007110">
    <property type="entry name" value="Ig-like_dom"/>
</dbReference>
<dbReference type="PROSITE" id="PS50835">
    <property type="entry name" value="IG_LIKE"/>
    <property type="match status" value="1"/>
</dbReference>
<accession>A0A7K9TIZ2</accession>
<feature type="non-terminal residue" evidence="2">
    <location>
        <position position="1"/>
    </location>
</feature>
<dbReference type="Proteomes" id="UP000566440">
    <property type="component" value="Unassembled WGS sequence"/>
</dbReference>
<organism evidence="2 3">
    <name type="scientific">Galbula dea</name>
    <dbReference type="NCBI Taxonomy" id="1109041"/>
    <lineage>
        <taxon>Eukaryota</taxon>
        <taxon>Metazoa</taxon>
        <taxon>Chordata</taxon>
        <taxon>Craniata</taxon>
        <taxon>Vertebrata</taxon>
        <taxon>Euteleostomi</taxon>
        <taxon>Archelosauria</taxon>
        <taxon>Archosauria</taxon>
        <taxon>Dinosauria</taxon>
        <taxon>Saurischia</taxon>
        <taxon>Theropoda</taxon>
        <taxon>Coelurosauria</taxon>
        <taxon>Aves</taxon>
        <taxon>Neognathae</taxon>
        <taxon>Neoaves</taxon>
        <taxon>Telluraves</taxon>
        <taxon>Coraciimorphae</taxon>
        <taxon>Piciformes</taxon>
        <taxon>Galbulidae</taxon>
        <taxon>Galbula</taxon>
    </lineage>
</organism>
<reference evidence="2 3" key="1">
    <citation type="submission" date="2019-09" db="EMBL/GenBank/DDBJ databases">
        <title>Bird 10,000 Genomes (B10K) Project - Family phase.</title>
        <authorList>
            <person name="Zhang G."/>
        </authorList>
    </citation>
    <scope>NUCLEOTIDE SEQUENCE [LARGE SCALE GENOMIC DNA]</scope>
    <source>
        <strain evidence="2">B10K-DU-001-62</strain>
        <tissue evidence="2">Muscle</tissue>
    </source>
</reference>
<comment type="caution">
    <text evidence="2">The sequence shown here is derived from an EMBL/GenBank/DDBJ whole genome shotgun (WGS) entry which is preliminary data.</text>
</comment>
<proteinExistence type="predicted"/>
<keyword evidence="3" id="KW-1185">Reference proteome</keyword>
<name>A0A7K9TIZ2_9PICI</name>
<feature type="non-terminal residue" evidence="2">
    <location>
        <position position="92"/>
    </location>
</feature>
<dbReference type="AlphaFoldDB" id="A0A7K9TIZ2"/>
<evidence type="ECO:0000259" key="1">
    <source>
        <dbReference type="PROSITE" id="PS50835"/>
    </source>
</evidence>
<dbReference type="PROSITE" id="PS00290">
    <property type="entry name" value="IG_MHC"/>
    <property type="match status" value="1"/>
</dbReference>
<sequence>PKVKIWFLQSSSQPQPHRLLCSVNGFYPSEVEVKWFRNGQEEVEHVVSTEVLQNGDWTYQVLVMLETSPQRGDTYTCQVEHLSLQHPLRQHW</sequence>